<dbReference type="AlphaFoldDB" id="A0A0B7BVS8"/>
<organism evidence="1">
    <name type="scientific">Arion vulgaris</name>
    <dbReference type="NCBI Taxonomy" id="1028688"/>
    <lineage>
        <taxon>Eukaryota</taxon>
        <taxon>Metazoa</taxon>
        <taxon>Spiralia</taxon>
        <taxon>Lophotrochozoa</taxon>
        <taxon>Mollusca</taxon>
        <taxon>Gastropoda</taxon>
        <taxon>Heterobranchia</taxon>
        <taxon>Euthyneura</taxon>
        <taxon>Panpulmonata</taxon>
        <taxon>Eupulmonata</taxon>
        <taxon>Stylommatophora</taxon>
        <taxon>Helicina</taxon>
        <taxon>Arionoidea</taxon>
        <taxon>Arionidae</taxon>
        <taxon>Arion</taxon>
    </lineage>
</organism>
<reference evidence="1" key="1">
    <citation type="submission" date="2014-12" db="EMBL/GenBank/DDBJ databases">
        <title>Insight into the proteome of Arion vulgaris.</title>
        <authorList>
            <person name="Aradska J."/>
            <person name="Bulat T."/>
            <person name="Smidak R."/>
            <person name="Sarate P."/>
            <person name="Gangsoo J."/>
            <person name="Sialana F."/>
            <person name="Bilban M."/>
            <person name="Lubec G."/>
        </authorList>
    </citation>
    <scope>NUCLEOTIDE SEQUENCE</scope>
    <source>
        <tissue evidence="1">Skin</tissue>
    </source>
</reference>
<proteinExistence type="predicted"/>
<evidence type="ECO:0000313" key="1">
    <source>
        <dbReference type="EMBL" id="CEK97113.1"/>
    </source>
</evidence>
<feature type="non-terminal residue" evidence="1">
    <location>
        <position position="56"/>
    </location>
</feature>
<dbReference type="EMBL" id="HACG01050248">
    <property type="protein sequence ID" value="CEK97113.1"/>
    <property type="molecule type" value="Transcribed_RNA"/>
</dbReference>
<accession>A0A0B7BVS8</accession>
<gene>
    <name evidence="1" type="primary">ORF214680</name>
</gene>
<sequence length="56" mass="6652">MKMCTYFIIQQNKTLNRHMTTTLTDWNLLLQSVSRVQFNVDQKLGCQLLVIENHKL</sequence>
<name>A0A0B7BVS8_9EUPU</name>
<protein>
    <submittedName>
        <fullName evidence="1">Uncharacterized protein</fullName>
    </submittedName>
</protein>